<dbReference type="Proteomes" id="UP000011731">
    <property type="component" value="Unassembled WGS sequence"/>
</dbReference>
<dbReference type="Pfam" id="PF00356">
    <property type="entry name" value="LacI"/>
    <property type="match status" value="1"/>
</dbReference>
<accession>M3A466</accession>
<dbReference type="Pfam" id="PF13377">
    <property type="entry name" value="Peripla_BP_3"/>
    <property type="match status" value="1"/>
</dbReference>
<evidence type="ECO:0000313" key="6">
    <source>
        <dbReference type="Proteomes" id="UP000011731"/>
    </source>
</evidence>
<dbReference type="SUPFAM" id="SSF53822">
    <property type="entry name" value="Periplasmic binding protein-like I"/>
    <property type="match status" value="1"/>
</dbReference>
<dbReference type="EMBL" id="AOEX01000012">
    <property type="protein sequence ID" value="EME67264.1"/>
    <property type="molecule type" value="Genomic_DNA"/>
</dbReference>
<evidence type="ECO:0000256" key="3">
    <source>
        <dbReference type="ARBA" id="ARBA00023163"/>
    </source>
</evidence>
<dbReference type="CDD" id="cd01392">
    <property type="entry name" value="HTH_LacI"/>
    <property type="match status" value="1"/>
</dbReference>
<dbReference type="CDD" id="cd06267">
    <property type="entry name" value="PBP1_LacI_sugar_binding-like"/>
    <property type="match status" value="1"/>
</dbReference>
<dbReference type="Gene3D" id="3.40.50.2300">
    <property type="match status" value="2"/>
</dbReference>
<keyword evidence="2" id="KW-0238">DNA-binding</keyword>
<dbReference type="InterPro" id="IPR000843">
    <property type="entry name" value="HTH_LacI"/>
</dbReference>
<evidence type="ECO:0000313" key="5">
    <source>
        <dbReference type="EMBL" id="EME67264.1"/>
    </source>
</evidence>
<dbReference type="InterPro" id="IPR010982">
    <property type="entry name" value="Lambda_DNA-bd_dom_sf"/>
</dbReference>
<keyword evidence="6" id="KW-1185">Reference proteome</keyword>
<feature type="domain" description="HTH lacI-type" evidence="4">
    <location>
        <begin position="1"/>
        <end position="53"/>
    </location>
</feature>
<comment type="caution">
    <text evidence="5">The sequence shown here is derived from an EMBL/GenBank/DDBJ whole genome shotgun (WGS) entry which is preliminary data.</text>
</comment>
<dbReference type="RefSeq" id="WP_003934296.1">
    <property type="nucleotide sequence ID" value="NZ_AOEX01000012.1"/>
</dbReference>
<sequence>MDDVAAQAGVSRTLVSLIFSGKPGAGAATRDRVLRAAEDLGYRPDSAARSLARGRSRTLGVLMDVHQPFQADLVAGIYAASEELGYEVLLSARAQGREEGRAIESLLGHRCEGLILLGPYSETSSLEALADRAVVVVVGRVVPHDRIDCVHTADAEGIAQAVDYLVGLGHVDICHVDGGADPGSEQRREAYLATMHRHGLSDRARIVPGAHNEAAGIAAGRLLLAEGSLPTAVLAGNDRCAVGLMDHLTRAGIDVPGDVSIIGYDDTRLAEFARIDLTTVRQDSAALARAAVGLADRRLADATAEPTELVLDPTLVVRGSTGPARVRDRAGR</sequence>
<evidence type="ECO:0000259" key="4">
    <source>
        <dbReference type="PROSITE" id="PS50932"/>
    </source>
</evidence>
<dbReference type="PANTHER" id="PTHR30146:SF109">
    <property type="entry name" value="HTH-TYPE TRANSCRIPTIONAL REGULATOR GALS"/>
    <property type="match status" value="1"/>
</dbReference>
<dbReference type="InterPro" id="IPR046335">
    <property type="entry name" value="LacI/GalR-like_sensor"/>
</dbReference>
<name>M3A466_9NOCA</name>
<evidence type="ECO:0000256" key="1">
    <source>
        <dbReference type="ARBA" id="ARBA00023015"/>
    </source>
</evidence>
<organism evidence="5 6">
    <name type="scientific">Rhodococcus ruber BKS 20-38</name>
    <dbReference type="NCBI Taxonomy" id="1278076"/>
    <lineage>
        <taxon>Bacteria</taxon>
        <taxon>Bacillati</taxon>
        <taxon>Actinomycetota</taxon>
        <taxon>Actinomycetes</taxon>
        <taxon>Mycobacteriales</taxon>
        <taxon>Nocardiaceae</taxon>
        <taxon>Rhodococcus</taxon>
    </lineage>
</organism>
<dbReference type="SUPFAM" id="SSF47413">
    <property type="entry name" value="lambda repressor-like DNA-binding domains"/>
    <property type="match status" value="1"/>
</dbReference>
<gene>
    <name evidence="5" type="ORF">G352_01097</name>
</gene>
<dbReference type="GO" id="GO:0003700">
    <property type="term" value="F:DNA-binding transcription factor activity"/>
    <property type="evidence" value="ECO:0007669"/>
    <property type="project" value="TreeGrafter"/>
</dbReference>
<keyword evidence="3" id="KW-0804">Transcription</keyword>
<dbReference type="GO" id="GO:0000976">
    <property type="term" value="F:transcription cis-regulatory region binding"/>
    <property type="evidence" value="ECO:0007669"/>
    <property type="project" value="TreeGrafter"/>
</dbReference>
<dbReference type="InterPro" id="IPR028082">
    <property type="entry name" value="Peripla_BP_I"/>
</dbReference>
<dbReference type="Gene3D" id="1.10.260.40">
    <property type="entry name" value="lambda repressor-like DNA-binding domains"/>
    <property type="match status" value="1"/>
</dbReference>
<evidence type="ECO:0000256" key="2">
    <source>
        <dbReference type="ARBA" id="ARBA00023125"/>
    </source>
</evidence>
<keyword evidence="1" id="KW-0805">Transcription regulation</keyword>
<dbReference type="PANTHER" id="PTHR30146">
    <property type="entry name" value="LACI-RELATED TRANSCRIPTIONAL REPRESSOR"/>
    <property type="match status" value="1"/>
</dbReference>
<dbReference type="AlphaFoldDB" id="M3A466"/>
<dbReference type="PATRIC" id="fig|1278076.4.peg.221"/>
<protein>
    <submittedName>
        <fullName evidence="5">LacI family transcription regulator</fullName>
    </submittedName>
</protein>
<dbReference type="SMART" id="SM00354">
    <property type="entry name" value="HTH_LACI"/>
    <property type="match status" value="1"/>
</dbReference>
<dbReference type="PROSITE" id="PS50932">
    <property type="entry name" value="HTH_LACI_2"/>
    <property type="match status" value="1"/>
</dbReference>
<reference evidence="5 6" key="1">
    <citation type="journal article" date="2013" name="Genome Announc.">
        <title>Draft Genome Sequence of Rhodococcus ruber Strain BKS 20-38.</title>
        <authorList>
            <person name="Bala M."/>
            <person name="Kumar S."/>
            <person name="Raghava G.P."/>
            <person name="Mayilraj S."/>
        </authorList>
    </citation>
    <scope>NUCLEOTIDE SEQUENCE [LARGE SCALE GENOMIC DNA]</scope>
    <source>
        <strain evidence="5 6">BKS 20-38</strain>
    </source>
</reference>
<proteinExistence type="predicted"/>